<reference evidence="2" key="1">
    <citation type="submission" date="2022-11" db="UniProtKB">
        <authorList>
            <consortium name="WormBaseParasite"/>
        </authorList>
    </citation>
    <scope>IDENTIFICATION</scope>
</reference>
<accession>A0AC35GGF1</accession>
<organism evidence="1 2">
    <name type="scientific">Panagrolaimus sp. PS1159</name>
    <dbReference type="NCBI Taxonomy" id="55785"/>
    <lineage>
        <taxon>Eukaryota</taxon>
        <taxon>Metazoa</taxon>
        <taxon>Ecdysozoa</taxon>
        <taxon>Nematoda</taxon>
        <taxon>Chromadorea</taxon>
        <taxon>Rhabditida</taxon>
        <taxon>Tylenchina</taxon>
        <taxon>Panagrolaimomorpha</taxon>
        <taxon>Panagrolaimoidea</taxon>
        <taxon>Panagrolaimidae</taxon>
        <taxon>Panagrolaimus</taxon>
    </lineage>
</organism>
<sequence>MSVATNVGHHVRRDSLVYQASVESEQNANYRRQSLSQKRRELSRQVSFKEVIEKLNDDGLELIQSTTDVGKLLKLDLIINSKSDSTQNLIEMIQKFESSGIALKHVETRPDKANPDELEIFAQIETKKSLLMEVLDHLVADKIDRIEIKSSEKSTDNDIVQQQEIWFPKHISDLDKCGHVLVKYEPTADPKHPGYGDDDYIARRADLNVYANNFKFGDPVPDLQYLEWEHETWRIAYLKLKELRDTHTCMEYRKNVKKMEDIGLITSDKIPSLQAIDKYLRSKTGFQLRPCGGLLSARDFLASLAFRVFQTTLYIRHHSKPFFCPEPDVIHEVLGHCVMFADPVIAEFSQEIGLLSIEIGLLSIGATDEQIERLATLYWFTIEFGLCEEEEGKLTAFGAALISAFGELQHAVSNTPEHKPFDPNTTALQKYEDLDYQPLYFVAKSIDDAMDKLRQYAMEWDRPFINTYDPYTQCIKQLSYEEYAKQTFKALTAFGAALISAFGELQHAVSNTPEHKPFDPNTTSLQKYEDLDYQPLYFVAKSIDDAMDKLRQYAMEWDRPFINTYDPYTQCIKQLSYEEYAKQTFKAVKEDIHRLSDTIKACKIQKL</sequence>
<proteinExistence type="predicted"/>
<protein>
    <submittedName>
        <fullName evidence="2">Biopterin-dependent aromatic amino acid hydroxylase family profile domain-containing protein</fullName>
    </submittedName>
</protein>
<dbReference type="WBParaSite" id="PS1159_v2.g4723.t1">
    <property type="protein sequence ID" value="PS1159_v2.g4723.t1"/>
    <property type="gene ID" value="PS1159_v2.g4723"/>
</dbReference>
<evidence type="ECO:0000313" key="2">
    <source>
        <dbReference type="WBParaSite" id="PS1159_v2.g4723.t1"/>
    </source>
</evidence>
<name>A0AC35GGF1_9BILA</name>
<dbReference type="Proteomes" id="UP000887580">
    <property type="component" value="Unplaced"/>
</dbReference>
<evidence type="ECO:0000313" key="1">
    <source>
        <dbReference type="Proteomes" id="UP000887580"/>
    </source>
</evidence>